<evidence type="ECO:0000313" key="4">
    <source>
        <dbReference type="Proteomes" id="UP000294947"/>
    </source>
</evidence>
<evidence type="ECO:0000313" key="3">
    <source>
        <dbReference type="EMBL" id="TDD48778.1"/>
    </source>
</evidence>
<dbReference type="Pfam" id="PF14525">
    <property type="entry name" value="AraC_binding_2"/>
    <property type="match status" value="1"/>
</dbReference>
<reference evidence="3 4" key="1">
    <citation type="submission" date="2019-03" db="EMBL/GenBank/DDBJ databases">
        <title>Draft genome sequences of novel Actinobacteria.</title>
        <authorList>
            <person name="Sahin N."/>
            <person name="Ay H."/>
            <person name="Saygin H."/>
        </authorList>
    </citation>
    <scope>NUCLEOTIDE SEQUENCE [LARGE SCALE GENOMIC DNA]</scope>
    <source>
        <strain evidence="3 4">7K502</strain>
    </source>
</reference>
<dbReference type="EMBL" id="SMKW01000028">
    <property type="protein sequence ID" value="TDD48778.1"/>
    <property type="molecule type" value="Genomic_DNA"/>
</dbReference>
<proteinExistence type="predicted"/>
<dbReference type="Proteomes" id="UP000294947">
    <property type="component" value="Unassembled WGS sequence"/>
</dbReference>
<evidence type="ECO:0000256" key="1">
    <source>
        <dbReference type="SAM" id="MobiDB-lite"/>
    </source>
</evidence>
<keyword evidence="4" id="KW-1185">Reference proteome</keyword>
<comment type="caution">
    <text evidence="3">The sequence shown here is derived from an EMBL/GenBank/DDBJ whole genome shotgun (WGS) entry which is preliminary data.</text>
</comment>
<feature type="compositionally biased region" description="Basic and acidic residues" evidence="1">
    <location>
        <begin position="149"/>
        <end position="160"/>
    </location>
</feature>
<feature type="region of interest" description="Disordered" evidence="1">
    <location>
        <begin position="124"/>
        <end position="160"/>
    </location>
</feature>
<protein>
    <recommendedName>
        <fullName evidence="2">Transcription regulator HTH AraC- type ligand binding domain-containing protein</fullName>
    </recommendedName>
</protein>
<dbReference type="AlphaFoldDB" id="A0A4R4YTU9"/>
<sequence length="160" mass="17255">MGALERYMVLRGSDVDEFRTSVSRFLTPHLLTPVGRCHSSVTADLAQVSLGPVSLVYGRNAGAELGVRLLEQVSYYDVNLALAGRNLLSCAGDEVLLDGATAGIISPKMIAELRLSDGYSQLHARDDVSRPQGRPAQRGGAIQRRVRAAKADRSHGDPER</sequence>
<feature type="domain" description="Transcription regulator HTH AraC- type ligand binding" evidence="2">
    <location>
        <begin position="19"/>
        <end position="149"/>
    </location>
</feature>
<accession>A0A4R4YTU9</accession>
<evidence type="ECO:0000259" key="2">
    <source>
        <dbReference type="Pfam" id="PF14525"/>
    </source>
</evidence>
<dbReference type="RefSeq" id="WP_132487724.1">
    <property type="nucleotide sequence ID" value="NZ_SMKW01000028.1"/>
</dbReference>
<gene>
    <name evidence="3" type="ORF">E1288_21155</name>
</gene>
<name>A0A4R4YTU9_9PSEU</name>
<dbReference type="OrthoDB" id="5464689at2"/>
<organism evidence="3 4">
    <name type="scientific">Saccharopolyspora elongata</name>
    <dbReference type="NCBI Taxonomy" id="2530387"/>
    <lineage>
        <taxon>Bacteria</taxon>
        <taxon>Bacillati</taxon>
        <taxon>Actinomycetota</taxon>
        <taxon>Actinomycetes</taxon>
        <taxon>Pseudonocardiales</taxon>
        <taxon>Pseudonocardiaceae</taxon>
        <taxon>Saccharopolyspora</taxon>
    </lineage>
</organism>
<dbReference type="InterPro" id="IPR035418">
    <property type="entry name" value="AraC-bd_2"/>
</dbReference>